<keyword evidence="1" id="KW-1133">Transmembrane helix</keyword>
<dbReference type="AlphaFoldDB" id="A0A916WK29"/>
<keyword evidence="1" id="KW-0812">Transmembrane</keyword>
<dbReference type="InterPro" id="IPR010295">
    <property type="entry name" value="DUF898"/>
</dbReference>
<feature type="transmembrane region" description="Helical" evidence="1">
    <location>
        <begin position="29"/>
        <end position="49"/>
    </location>
</feature>
<feature type="transmembrane region" description="Helical" evidence="1">
    <location>
        <begin position="101"/>
        <end position="119"/>
    </location>
</feature>
<sequence length="362" mass="40055">MNYISTAQGAPVESRLEQFHFTGKAGEYFGVWIVNVVLTILTLGIYSAWAKVRRERYFHGSTFLAGSSFEYHASPKQILIGRIIVFALFLAYNLIVTIFPLTAVVFLPLFLIAMPWFIVRGLRFNARVTSYRNVRFDFVGGYWGAFKAIFLASLVAVMSLGIMAPFASRWAWRYILDNLRYGGRPFDSDPRLGDLYRQWLLPAALTVLGFGLILVPAVLYRDAAIVLLAKNVAPDHIIGAYYAAIYGCLIALGLIYVVAGLLYRAGVHNVVLNATVLDGHHRFVSHLGRGRYAWIAITNFLATILTLGLARPWAAVRVARFIAAAAAIQVRGPLEDYLSTVSDTGTAVGSEFMEMEGISLGI</sequence>
<dbReference type="EMBL" id="BMHH01000018">
    <property type="protein sequence ID" value="GGB05334.1"/>
    <property type="molecule type" value="Genomic_DNA"/>
</dbReference>
<feature type="transmembrane region" description="Helical" evidence="1">
    <location>
        <begin position="199"/>
        <end position="220"/>
    </location>
</feature>
<evidence type="ECO:0000313" key="2">
    <source>
        <dbReference type="EMBL" id="GGB05334.1"/>
    </source>
</evidence>
<dbReference type="RefSeq" id="WP_188825660.1">
    <property type="nucleotide sequence ID" value="NZ_BMHH01000018.1"/>
</dbReference>
<keyword evidence="3" id="KW-1185">Reference proteome</keyword>
<comment type="caution">
    <text evidence="2">The sequence shown here is derived from an EMBL/GenBank/DDBJ whole genome shotgun (WGS) entry which is preliminary data.</text>
</comment>
<feature type="transmembrane region" description="Helical" evidence="1">
    <location>
        <begin position="140"/>
        <end position="164"/>
    </location>
</feature>
<evidence type="ECO:0000313" key="3">
    <source>
        <dbReference type="Proteomes" id="UP000646478"/>
    </source>
</evidence>
<accession>A0A916WK29</accession>
<evidence type="ECO:0000256" key="1">
    <source>
        <dbReference type="SAM" id="Phobius"/>
    </source>
</evidence>
<name>A0A916WK29_9HYPH</name>
<dbReference type="Proteomes" id="UP000646478">
    <property type="component" value="Unassembled WGS sequence"/>
</dbReference>
<proteinExistence type="predicted"/>
<organism evidence="2 3">
    <name type="scientific">Brucella endophytica</name>
    <dbReference type="NCBI Taxonomy" id="1963359"/>
    <lineage>
        <taxon>Bacteria</taxon>
        <taxon>Pseudomonadati</taxon>
        <taxon>Pseudomonadota</taxon>
        <taxon>Alphaproteobacteria</taxon>
        <taxon>Hyphomicrobiales</taxon>
        <taxon>Brucellaceae</taxon>
        <taxon>Brucella/Ochrobactrum group</taxon>
        <taxon>Brucella</taxon>
    </lineage>
</organism>
<protein>
    <submittedName>
        <fullName evidence="2">Membrane protein</fullName>
    </submittedName>
</protein>
<feature type="transmembrane region" description="Helical" evidence="1">
    <location>
        <begin position="241"/>
        <end position="263"/>
    </location>
</feature>
<feature type="transmembrane region" description="Helical" evidence="1">
    <location>
        <begin position="292"/>
        <end position="310"/>
    </location>
</feature>
<dbReference type="Pfam" id="PF05987">
    <property type="entry name" value="DUF898"/>
    <property type="match status" value="1"/>
</dbReference>
<reference evidence="2" key="2">
    <citation type="submission" date="2020-09" db="EMBL/GenBank/DDBJ databases">
        <authorList>
            <person name="Sun Q."/>
            <person name="Zhou Y."/>
        </authorList>
    </citation>
    <scope>NUCLEOTIDE SEQUENCE</scope>
    <source>
        <strain evidence="2">CGMCC 1.15082</strain>
    </source>
</reference>
<reference evidence="2" key="1">
    <citation type="journal article" date="2014" name="Int. J. Syst. Evol. Microbiol.">
        <title>Complete genome sequence of Corynebacterium casei LMG S-19264T (=DSM 44701T), isolated from a smear-ripened cheese.</title>
        <authorList>
            <consortium name="US DOE Joint Genome Institute (JGI-PGF)"/>
            <person name="Walter F."/>
            <person name="Albersmeier A."/>
            <person name="Kalinowski J."/>
            <person name="Ruckert C."/>
        </authorList>
    </citation>
    <scope>NUCLEOTIDE SEQUENCE</scope>
    <source>
        <strain evidence="2">CGMCC 1.15082</strain>
    </source>
</reference>
<feature type="transmembrane region" description="Helical" evidence="1">
    <location>
        <begin position="78"/>
        <end position="95"/>
    </location>
</feature>
<gene>
    <name evidence="2" type="ORF">GCM10011491_36880</name>
</gene>
<keyword evidence="1" id="KW-0472">Membrane</keyword>